<dbReference type="InterPro" id="IPR036116">
    <property type="entry name" value="FN3_sf"/>
</dbReference>
<evidence type="ECO:0000256" key="2">
    <source>
        <dbReference type="SAM" id="MobiDB-lite"/>
    </source>
</evidence>
<accession>A0A6S7K1A4</accession>
<evidence type="ECO:0000313" key="3">
    <source>
        <dbReference type="EMBL" id="CAB4036314.1"/>
    </source>
</evidence>
<dbReference type="InterPro" id="IPR003961">
    <property type="entry name" value="FN3_dom"/>
</dbReference>
<sequence>NGPCFQTFITSEREWLVGNLNVSTKYYIRVLASTKVGNGNFSESKGYFTNGPLVPDKPTNLAVSNITSKSAEISWLDPKTQGRYRVSRFWIKLRKENAIILSIRTRKVNEYEIDNLISYTRYQISVAAGSRLGFGTETVISFLTSEQAPSGPPLNIKTTSRSSSSLFFIWDPPEKSKQNGVITSYTACVSHSQNGRCFHTFITSETEWFVGNLNASTKYYVCVLASTKVGHGNFSNSKRYFTNEKAVEKAIAETSSTLTFSIKAPTTTFVRQSLIYRYFYVVALKLRDGIEPASSDSYENNELVTYADAEKSTNPKPYIAAVVTSSGIDGNTFILGDGSNTNDPASQKRGQTTSDYFNGPLEPTSSYSIFQRITINKKGDYCSTDWSPASETSKYS</sequence>
<dbReference type="GO" id="GO:0016020">
    <property type="term" value="C:membrane"/>
    <property type="evidence" value="ECO:0007669"/>
    <property type="project" value="UniProtKB-SubCell"/>
</dbReference>
<comment type="subcellular location">
    <subcellularLocation>
        <location evidence="1">Membrane</location>
        <topology evidence="1">Single-pass type I membrane protein</topology>
    </subcellularLocation>
</comment>
<dbReference type="SUPFAM" id="SSF49265">
    <property type="entry name" value="Fibronectin type III"/>
    <property type="match status" value="2"/>
</dbReference>
<feature type="non-terminal residue" evidence="3">
    <location>
        <position position="396"/>
    </location>
</feature>
<dbReference type="EMBL" id="CACRXK020021894">
    <property type="protein sequence ID" value="CAB4036314.1"/>
    <property type="molecule type" value="Genomic_DNA"/>
</dbReference>
<dbReference type="Gene3D" id="2.60.40.10">
    <property type="entry name" value="Immunoglobulins"/>
    <property type="match status" value="3"/>
</dbReference>
<name>A0A6S7K1A4_PARCT</name>
<dbReference type="InterPro" id="IPR050713">
    <property type="entry name" value="RTP_Phos/Ushers"/>
</dbReference>
<reference evidence="3" key="1">
    <citation type="submission" date="2020-04" db="EMBL/GenBank/DDBJ databases">
        <authorList>
            <person name="Alioto T."/>
            <person name="Alioto T."/>
            <person name="Gomez Garrido J."/>
        </authorList>
    </citation>
    <scope>NUCLEOTIDE SEQUENCE</scope>
    <source>
        <strain evidence="3">A484AB</strain>
    </source>
</reference>
<proteinExistence type="predicted"/>
<organism evidence="3 4">
    <name type="scientific">Paramuricea clavata</name>
    <name type="common">Red gorgonian</name>
    <name type="synonym">Violescent sea-whip</name>
    <dbReference type="NCBI Taxonomy" id="317549"/>
    <lineage>
        <taxon>Eukaryota</taxon>
        <taxon>Metazoa</taxon>
        <taxon>Cnidaria</taxon>
        <taxon>Anthozoa</taxon>
        <taxon>Octocorallia</taxon>
        <taxon>Malacalcyonacea</taxon>
        <taxon>Plexauridae</taxon>
        <taxon>Paramuricea</taxon>
    </lineage>
</organism>
<protein>
    <submittedName>
        <fullName evidence="3">Tyrosine- phosphatase Lar-like</fullName>
    </submittedName>
</protein>
<dbReference type="OrthoDB" id="434099at2759"/>
<keyword evidence="4" id="KW-1185">Reference proteome</keyword>
<dbReference type="AlphaFoldDB" id="A0A6S7K1A4"/>
<dbReference type="CDD" id="cd00063">
    <property type="entry name" value="FN3"/>
    <property type="match status" value="2"/>
</dbReference>
<gene>
    <name evidence="3" type="ORF">PACLA_8A042644</name>
</gene>
<dbReference type="Proteomes" id="UP001152795">
    <property type="component" value="Unassembled WGS sequence"/>
</dbReference>
<dbReference type="PANTHER" id="PTHR46957">
    <property type="entry name" value="CYTOKINE RECEPTOR"/>
    <property type="match status" value="1"/>
</dbReference>
<comment type="caution">
    <text evidence="3">The sequence shown here is derived from an EMBL/GenBank/DDBJ whole genome shotgun (WGS) entry which is preliminary data.</text>
</comment>
<feature type="compositionally biased region" description="Polar residues" evidence="2">
    <location>
        <begin position="338"/>
        <end position="356"/>
    </location>
</feature>
<feature type="non-terminal residue" evidence="3">
    <location>
        <position position="1"/>
    </location>
</feature>
<feature type="region of interest" description="Disordered" evidence="2">
    <location>
        <begin position="335"/>
        <end position="357"/>
    </location>
</feature>
<dbReference type="SMART" id="SM00060">
    <property type="entry name" value="FN3"/>
    <property type="match status" value="2"/>
</dbReference>
<dbReference type="PROSITE" id="PS50853">
    <property type="entry name" value="FN3"/>
    <property type="match status" value="3"/>
</dbReference>
<evidence type="ECO:0000256" key="1">
    <source>
        <dbReference type="ARBA" id="ARBA00004479"/>
    </source>
</evidence>
<dbReference type="InterPro" id="IPR013783">
    <property type="entry name" value="Ig-like_fold"/>
</dbReference>
<evidence type="ECO:0000313" key="4">
    <source>
        <dbReference type="Proteomes" id="UP001152795"/>
    </source>
</evidence>
<dbReference type="PANTHER" id="PTHR46957:SF6">
    <property type="entry name" value="PROTEIN-TYROSINE-PHOSPHATASE"/>
    <property type="match status" value="1"/>
</dbReference>
<dbReference type="Pfam" id="PF00041">
    <property type="entry name" value="fn3"/>
    <property type="match status" value="2"/>
</dbReference>